<keyword evidence="1" id="KW-1133">Transmembrane helix</keyword>
<dbReference type="WormBase" id="CBG06528">
    <property type="protein sequence ID" value="CBP15617"/>
    <property type="gene ID" value="WBGene00028790"/>
    <property type="gene designation" value="Cbr-srh-5"/>
</dbReference>
<dbReference type="InterPro" id="IPR019422">
    <property type="entry name" value="7TM_GPCR_serpentine_rcpt_Srh"/>
</dbReference>
<dbReference type="OMA" id="SMATILC"/>
<feature type="transmembrane region" description="Helical" evidence="1">
    <location>
        <begin position="193"/>
        <end position="220"/>
    </location>
</feature>
<dbReference type="Pfam" id="PF10318">
    <property type="entry name" value="7TM_GPCR_Srh"/>
    <property type="match status" value="1"/>
</dbReference>
<gene>
    <name evidence="4" type="primary">srh-5</name>
    <name evidence="2 4" type="ORF">CBG06528</name>
    <name evidence="2" type="ORF">CBG_06528</name>
</gene>
<dbReference type="RefSeq" id="XP_002647456.1">
    <property type="nucleotide sequence ID" value="XM_002647410.1"/>
</dbReference>
<dbReference type="PANTHER" id="PTHR47405:SF4">
    <property type="entry name" value="SERPENTINE RECEPTOR, CLASS H"/>
    <property type="match status" value="1"/>
</dbReference>
<feature type="transmembrane region" description="Helical" evidence="1">
    <location>
        <begin position="152"/>
        <end position="172"/>
    </location>
</feature>
<dbReference type="Proteomes" id="UP000008549">
    <property type="component" value="Unassembled WGS sequence"/>
</dbReference>
<dbReference type="PANTHER" id="PTHR47405">
    <property type="entry name" value="SERPENTINE RECEPTOR, CLASS H-RELATED"/>
    <property type="match status" value="1"/>
</dbReference>
<protein>
    <submittedName>
        <fullName evidence="2">Protein CBG06528</fullName>
    </submittedName>
</protein>
<dbReference type="AlphaFoldDB" id="A8X2G0"/>
<proteinExistence type="predicted"/>
<dbReference type="GeneID" id="8589455"/>
<dbReference type="KEGG" id="cbr:CBG_06528"/>
<name>A8X2G0_CAEBR</name>
<keyword evidence="1" id="KW-0812">Transmembrane</keyword>
<dbReference type="EMBL" id="HE601320">
    <property type="protein sequence ID" value="CAP26820.1"/>
    <property type="molecule type" value="Genomic_DNA"/>
</dbReference>
<sequence length="278" mass="31956">MPNETCSFEEPTGFFIIHILSGCISAPIYMLALWILIFKSSAHFKNYRNYLVVHILSDLLLEIHMGHIWKVTVVLPIPIMCSNSFTAEYAPIVFQLLPFCIIFTGISVVSLFVYRMEARFGKFQPYMWCDNCFFMNFDSKIFLVFYAFSSMATILCFYSAISALVITIKVLNSIKTQLSDKTAAIYRNFLRSLVLTALVHIVCILIPLLGFLLAISVMIRLSQLPYLPYILVMIIQEHDAATTVTMFLTNNLLRKTMKKMLSFKFEHNTNTYCFEGNL</sequence>
<feature type="transmembrane region" description="Helical" evidence="1">
    <location>
        <begin position="12"/>
        <end position="38"/>
    </location>
</feature>
<evidence type="ECO:0000313" key="2">
    <source>
        <dbReference type="EMBL" id="CAP26820.1"/>
    </source>
</evidence>
<reference evidence="2 3" key="1">
    <citation type="journal article" date="2003" name="PLoS Biol.">
        <title>The genome sequence of Caenorhabditis briggsae: a platform for comparative genomics.</title>
        <authorList>
            <person name="Stein L.D."/>
            <person name="Bao Z."/>
            <person name="Blasiar D."/>
            <person name="Blumenthal T."/>
            <person name="Brent M.R."/>
            <person name="Chen N."/>
            <person name="Chinwalla A."/>
            <person name="Clarke L."/>
            <person name="Clee C."/>
            <person name="Coghlan A."/>
            <person name="Coulson A."/>
            <person name="D'Eustachio P."/>
            <person name="Fitch D.H."/>
            <person name="Fulton L.A."/>
            <person name="Fulton R.E."/>
            <person name="Griffiths-Jones S."/>
            <person name="Harris T.W."/>
            <person name="Hillier L.W."/>
            <person name="Kamath R."/>
            <person name="Kuwabara P.E."/>
            <person name="Mardis E.R."/>
            <person name="Marra M.A."/>
            <person name="Miner T.L."/>
            <person name="Minx P."/>
            <person name="Mullikin J.C."/>
            <person name="Plumb R.W."/>
            <person name="Rogers J."/>
            <person name="Schein J.E."/>
            <person name="Sohrmann M."/>
            <person name="Spieth J."/>
            <person name="Stajich J.E."/>
            <person name="Wei C."/>
            <person name="Willey D."/>
            <person name="Wilson R.K."/>
            <person name="Durbin R."/>
            <person name="Waterston R.H."/>
        </authorList>
    </citation>
    <scope>NUCLEOTIDE SEQUENCE [LARGE SCALE GENOMIC DNA]</scope>
    <source>
        <strain evidence="2 3">AF16</strain>
    </source>
</reference>
<keyword evidence="1" id="KW-0472">Membrane</keyword>
<dbReference type="HOGENOM" id="CLU_047463_1_0_1"/>
<dbReference type="CTD" id="8589455"/>
<dbReference type="InParanoid" id="A8X2G0"/>
<keyword evidence="3" id="KW-1185">Reference proteome</keyword>
<feature type="transmembrane region" description="Helical" evidence="1">
    <location>
        <begin position="50"/>
        <end position="69"/>
    </location>
</feature>
<organism evidence="2 3">
    <name type="scientific">Caenorhabditis briggsae</name>
    <dbReference type="NCBI Taxonomy" id="6238"/>
    <lineage>
        <taxon>Eukaryota</taxon>
        <taxon>Metazoa</taxon>
        <taxon>Ecdysozoa</taxon>
        <taxon>Nematoda</taxon>
        <taxon>Chromadorea</taxon>
        <taxon>Rhabditida</taxon>
        <taxon>Rhabditina</taxon>
        <taxon>Rhabditomorpha</taxon>
        <taxon>Rhabditoidea</taxon>
        <taxon>Rhabditidae</taxon>
        <taxon>Peloderinae</taxon>
        <taxon>Caenorhabditis</taxon>
    </lineage>
</organism>
<evidence type="ECO:0000256" key="1">
    <source>
        <dbReference type="SAM" id="Phobius"/>
    </source>
</evidence>
<evidence type="ECO:0000313" key="3">
    <source>
        <dbReference type="Proteomes" id="UP000008549"/>
    </source>
</evidence>
<evidence type="ECO:0000313" key="4">
    <source>
        <dbReference type="WormBase" id="CBG06528"/>
    </source>
</evidence>
<accession>A8X2G0</accession>
<feature type="transmembrane region" description="Helical" evidence="1">
    <location>
        <begin position="89"/>
        <end position="114"/>
    </location>
</feature>
<reference evidence="2 3" key="2">
    <citation type="journal article" date="2011" name="PLoS Genet.">
        <title>Caenorhabditis briggsae recombinant inbred line genotypes reveal inter-strain incompatibility and the evolution of recombination.</title>
        <authorList>
            <person name="Ross J.A."/>
            <person name="Koboldt D.C."/>
            <person name="Staisch J.E."/>
            <person name="Chamberlin H.M."/>
            <person name="Gupta B.P."/>
            <person name="Miller R.D."/>
            <person name="Baird S.E."/>
            <person name="Haag E.S."/>
        </authorList>
    </citation>
    <scope>NUCLEOTIDE SEQUENCE [LARGE SCALE GENOMIC DNA]</scope>
    <source>
        <strain evidence="2 3">AF16</strain>
    </source>
</reference>